<keyword evidence="3" id="KW-1185">Reference proteome</keyword>
<gene>
    <name evidence="2" type="ORF">CEPIT_LOCUS22990</name>
</gene>
<dbReference type="Pfam" id="PF14392">
    <property type="entry name" value="zf-CCHC_4"/>
    <property type="match status" value="1"/>
</dbReference>
<name>A0AAV0EAL4_9ASTE</name>
<evidence type="ECO:0000313" key="3">
    <source>
        <dbReference type="Proteomes" id="UP001152523"/>
    </source>
</evidence>
<dbReference type="InterPro" id="IPR025836">
    <property type="entry name" value="Zn_knuckle_CX2CX4HX4C"/>
</dbReference>
<dbReference type="AlphaFoldDB" id="A0AAV0EAL4"/>
<sequence length="100" mass="11666">MTWRIEDFIEKFISFGESQFEGSWEAYMKIRVCMEVGKHLKVGTTLRKGKRVGHHVGFKYEKLPSFCFVCGVIGHADRFCPLTYECENTVLEKSYGWDSK</sequence>
<accession>A0AAV0EAL4</accession>
<feature type="domain" description="Zinc knuckle CX2CX4HX4C" evidence="1">
    <location>
        <begin position="36"/>
        <end position="81"/>
    </location>
</feature>
<proteinExistence type="predicted"/>
<dbReference type="Proteomes" id="UP001152523">
    <property type="component" value="Unassembled WGS sequence"/>
</dbReference>
<reference evidence="2" key="1">
    <citation type="submission" date="2022-07" db="EMBL/GenBank/DDBJ databases">
        <authorList>
            <person name="Macas J."/>
            <person name="Novak P."/>
            <person name="Neumann P."/>
        </authorList>
    </citation>
    <scope>NUCLEOTIDE SEQUENCE</scope>
</reference>
<evidence type="ECO:0000259" key="1">
    <source>
        <dbReference type="Pfam" id="PF14392"/>
    </source>
</evidence>
<dbReference type="EMBL" id="CAMAPF010000915">
    <property type="protein sequence ID" value="CAH9120336.1"/>
    <property type="molecule type" value="Genomic_DNA"/>
</dbReference>
<protein>
    <recommendedName>
        <fullName evidence="1">Zinc knuckle CX2CX4HX4C domain-containing protein</fullName>
    </recommendedName>
</protein>
<comment type="caution">
    <text evidence="2">The sequence shown here is derived from an EMBL/GenBank/DDBJ whole genome shotgun (WGS) entry which is preliminary data.</text>
</comment>
<organism evidence="2 3">
    <name type="scientific">Cuscuta epithymum</name>
    <dbReference type="NCBI Taxonomy" id="186058"/>
    <lineage>
        <taxon>Eukaryota</taxon>
        <taxon>Viridiplantae</taxon>
        <taxon>Streptophyta</taxon>
        <taxon>Embryophyta</taxon>
        <taxon>Tracheophyta</taxon>
        <taxon>Spermatophyta</taxon>
        <taxon>Magnoliopsida</taxon>
        <taxon>eudicotyledons</taxon>
        <taxon>Gunneridae</taxon>
        <taxon>Pentapetalae</taxon>
        <taxon>asterids</taxon>
        <taxon>lamiids</taxon>
        <taxon>Solanales</taxon>
        <taxon>Convolvulaceae</taxon>
        <taxon>Cuscuteae</taxon>
        <taxon>Cuscuta</taxon>
        <taxon>Cuscuta subgen. Cuscuta</taxon>
    </lineage>
</organism>
<evidence type="ECO:0000313" key="2">
    <source>
        <dbReference type="EMBL" id="CAH9120336.1"/>
    </source>
</evidence>